<sequence>MLGRFIKGQGARPAMTNAETLTVLPVAPALSPVTEIESHGNDFLTLKVELHRHLIDRFNLTALENASKDEILIEIRPIVREFVRGRNVPLNARELDQLTSDTADEMLGLGPIEPLLKDDSITDIMINTHKRVFIERRGIVEETAIRFRDEAHLLRVINKIVSNIGRRVDESSPMVDARLDDGSRVNIAVRPISVDGPLVSIRKFSKNPYSLERLVALNSIRPPMVDLLRIAVQARKSILVSGGTGSGKTTLLNALSSYIPSKERLITIEDAAELQLQQPHVGRLETRPPNVEGRGEVRQRELLKNALRMRPDRIIVGEVRGEEAFDMLQAMNTGHEGSMTTIHANTPRDAISRLEQMVGMAGMPMTHDSIRAQIASAIDIIVQTQRLSDGGRRVTSISELTGMEGNVVQLQEIYHFVRREVTAEGKVIGDFRATGVRPRFAPEAATLGHHFAKDAFNPQVAL</sequence>
<dbReference type="Gene3D" id="3.40.50.300">
    <property type="entry name" value="P-loop containing nucleotide triphosphate hydrolases"/>
    <property type="match status" value="1"/>
</dbReference>
<accession>A0ABU8KVM2</accession>
<reference evidence="3 4" key="1">
    <citation type="submission" date="2022-12" db="EMBL/GenBank/DDBJ databases">
        <authorList>
            <person name="Muema E."/>
        </authorList>
    </citation>
    <scope>NUCLEOTIDE SEQUENCE [LARGE SCALE GENOMIC DNA]</scope>
    <source>
        <strain evidence="4">1326</strain>
    </source>
</reference>
<dbReference type="PANTHER" id="PTHR30486">
    <property type="entry name" value="TWITCHING MOTILITY PROTEIN PILT"/>
    <property type="match status" value="1"/>
</dbReference>
<gene>
    <name evidence="3" type="ORF">O7A60_13435</name>
</gene>
<dbReference type="EMBL" id="JAPYKS010000008">
    <property type="protein sequence ID" value="MEI9409769.1"/>
    <property type="molecule type" value="Genomic_DNA"/>
</dbReference>
<dbReference type="SUPFAM" id="SSF52540">
    <property type="entry name" value="P-loop containing nucleoside triphosphate hydrolases"/>
    <property type="match status" value="1"/>
</dbReference>
<dbReference type="PANTHER" id="PTHR30486:SF6">
    <property type="entry name" value="TYPE IV PILUS RETRACTATION ATPASE PILT"/>
    <property type="match status" value="1"/>
</dbReference>
<organism evidence="3 4">
    <name type="scientific">Mesorhizobium salmacidum</name>
    <dbReference type="NCBI Taxonomy" id="3015171"/>
    <lineage>
        <taxon>Bacteria</taxon>
        <taxon>Pseudomonadati</taxon>
        <taxon>Pseudomonadota</taxon>
        <taxon>Alphaproteobacteria</taxon>
        <taxon>Hyphomicrobiales</taxon>
        <taxon>Phyllobacteriaceae</taxon>
        <taxon>Mesorhizobium</taxon>
    </lineage>
</organism>
<dbReference type="Pfam" id="PF00437">
    <property type="entry name" value="T2SSE"/>
    <property type="match status" value="1"/>
</dbReference>
<proteinExistence type="inferred from homology"/>
<dbReference type="InterPro" id="IPR001482">
    <property type="entry name" value="T2SS/T4SS_dom"/>
</dbReference>
<name>A0ABU8KVM2_9HYPH</name>
<evidence type="ECO:0000313" key="3">
    <source>
        <dbReference type="EMBL" id="MEI9409769.1"/>
    </source>
</evidence>
<dbReference type="Gene3D" id="3.30.450.380">
    <property type="match status" value="1"/>
</dbReference>
<comment type="caution">
    <text evidence="3">The sequence shown here is derived from an EMBL/GenBank/DDBJ whole genome shotgun (WGS) entry which is preliminary data.</text>
</comment>
<dbReference type="InterPro" id="IPR050921">
    <property type="entry name" value="T4SS_GSP_E_ATPase"/>
</dbReference>
<keyword evidence="4" id="KW-1185">Reference proteome</keyword>
<dbReference type="RefSeq" id="WP_337106721.1">
    <property type="nucleotide sequence ID" value="NZ_JAPYKS010000008.1"/>
</dbReference>
<feature type="domain" description="Bacterial type II secretion system protein E" evidence="2">
    <location>
        <begin position="108"/>
        <end position="387"/>
    </location>
</feature>
<dbReference type="Proteomes" id="UP001387293">
    <property type="component" value="Unassembled WGS sequence"/>
</dbReference>
<evidence type="ECO:0000313" key="4">
    <source>
        <dbReference type="Proteomes" id="UP001387293"/>
    </source>
</evidence>
<evidence type="ECO:0000256" key="1">
    <source>
        <dbReference type="ARBA" id="ARBA00006611"/>
    </source>
</evidence>
<comment type="similarity">
    <text evidence="1">Belongs to the GSP E family.</text>
</comment>
<dbReference type="CDD" id="cd01130">
    <property type="entry name" value="VirB11-like_ATPase"/>
    <property type="match status" value="1"/>
</dbReference>
<dbReference type="InterPro" id="IPR027417">
    <property type="entry name" value="P-loop_NTPase"/>
</dbReference>
<evidence type="ECO:0000259" key="2">
    <source>
        <dbReference type="Pfam" id="PF00437"/>
    </source>
</evidence>
<protein>
    <submittedName>
        <fullName evidence="3">CpaF family protein</fullName>
    </submittedName>
</protein>